<dbReference type="Proteomes" id="UP001148018">
    <property type="component" value="Unassembled WGS sequence"/>
</dbReference>
<comment type="caution">
    <text evidence="1">The sequence shown here is derived from an EMBL/GenBank/DDBJ whole genome shotgun (WGS) entry which is preliminary data.</text>
</comment>
<name>A0A9Q0IQI1_9TELE</name>
<evidence type="ECO:0000313" key="2">
    <source>
        <dbReference type="Proteomes" id="UP001148018"/>
    </source>
</evidence>
<gene>
    <name evidence="1" type="ORF">NHX12_023850</name>
</gene>
<sequence>MAASLYSSVEVLVDMVPRLLLSLLTQHTEALSVKELMWVLQGSEELSLTSRMVDAVTIKDRDYYQVIRTLAGLVVVQIFHGPVEAQSNAVNWPIFDEVENLLGLYSMKTSKKMEKFAINTARR</sequence>
<organism evidence="1 2">
    <name type="scientific">Muraenolepis orangiensis</name>
    <name type="common">Patagonian moray cod</name>
    <dbReference type="NCBI Taxonomy" id="630683"/>
    <lineage>
        <taxon>Eukaryota</taxon>
        <taxon>Metazoa</taxon>
        <taxon>Chordata</taxon>
        <taxon>Craniata</taxon>
        <taxon>Vertebrata</taxon>
        <taxon>Euteleostomi</taxon>
        <taxon>Actinopterygii</taxon>
        <taxon>Neopterygii</taxon>
        <taxon>Teleostei</taxon>
        <taxon>Neoteleostei</taxon>
        <taxon>Acanthomorphata</taxon>
        <taxon>Zeiogadaria</taxon>
        <taxon>Gadariae</taxon>
        <taxon>Gadiformes</taxon>
        <taxon>Muraenolepidoidei</taxon>
        <taxon>Muraenolepididae</taxon>
        <taxon>Muraenolepis</taxon>
    </lineage>
</organism>
<dbReference type="AlphaFoldDB" id="A0A9Q0IQI1"/>
<proteinExistence type="predicted"/>
<protein>
    <submittedName>
        <fullName evidence="1">Uncharacterized protein</fullName>
    </submittedName>
</protein>
<accession>A0A9Q0IQI1</accession>
<reference evidence="1" key="1">
    <citation type="submission" date="2022-07" db="EMBL/GenBank/DDBJ databases">
        <title>Chromosome-level genome of Muraenolepis orangiensis.</title>
        <authorList>
            <person name="Kim J."/>
        </authorList>
    </citation>
    <scope>NUCLEOTIDE SEQUENCE</scope>
    <source>
        <strain evidence="1">KU_S4_2022</strain>
        <tissue evidence="1">Muscle</tissue>
    </source>
</reference>
<evidence type="ECO:0000313" key="1">
    <source>
        <dbReference type="EMBL" id="KAJ3609327.1"/>
    </source>
</evidence>
<keyword evidence="2" id="KW-1185">Reference proteome</keyword>
<dbReference type="EMBL" id="JANIIK010000039">
    <property type="protein sequence ID" value="KAJ3609327.1"/>
    <property type="molecule type" value="Genomic_DNA"/>
</dbReference>